<keyword evidence="1" id="KW-1133">Transmembrane helix</keyword>
<evidence type="ECO:0000313" key="3">
    <source>
        <dbReference type="Proteomes" id="UP000669179"/>
    </source>
</evidence>
<keyword evidence="1" id="KW-0812">Transmembrane</keyword>
<name>A0A939TAW9_9ACTN</name>
<evidence type="ECO:0000256" key="1">
    <source>
        <dbReference type="SAM" id="Phobius"/>
    </source>
</evidence>
<dbReference type="Proteomes" id="UP000669179">
    <property type="component" value="Unassembled WGS sequence"/>
</dbReference>
<proteinExistence type="predicted"/>
<reference evidence="2" key="1">
    <citation type="submission" date="2021-03" db="EMBL/GenBank/DDBJ databases">
        <authorList>
            <person name="Kanchanasin P."/>
            <person name="Saeng-In P."/>
            <person name="Phongsopitanun W."/>
            <person name="Yuki M."/>
            <person name="Kudo T."/>
            <person name="Ohkuma M."/>
            <person name="Tanasupawat S."/>
        </authorList>
    </citation>
    <scope>NUCLEOTIDE SEQUENCE</scope>
    <source>
        <strain evidence="2">GKU 128</strain>
    </source>
</reference>
<keyword evidence="1" id="KW-0472">Membrane</keyword>
<accession>A0A939TAW9</accession>
<comment type="caution">
    <text evidence="2">The sequence shown here is derived from an EMBL/GenBank/DDBJ whole genome shotgun (WGS) entry which is preliminary data.</text>
</comment>
<dbReference type="EMBL" id="JAGEOJ010000047">
    <property type="protein sequence ID" value="MBO2455904.1"/>
    <property type="molecule type" value="Genomic_DNA"/>
</dbReference>
<gene>
    <name evidence="2" type="ORF">J4573_53135</name>
</gene>
<evidence type="ECO:0000313" key="2">
    <source>
        <dbReference type="EMBL" id="MBO2455904.1"/>
    </source>
</evidence>
<dbReference type="RefSeq" id="WP_208264143.1">
    <property type="nucleotide sequence ID" value="NZ_JAGEOJ010000047.1"/>
</dbReference>
<dbReference type="AlphaFoldDB" id="A0A939TAW9"/>
<feature type="transmembrane region" description="Helical" evidence="1">
    <location>
        <begin position="38"/>
        <end position="63"/>
    </location>
</feature>
<feature type="transmembrane region" description="Helical" evidence="1">
    <location>
        <begin position="100"/>
        <end position="121"/>
    </location>
</feature>
<keyword evidence="3" id="KW-1185">Reference proteome</keyword>
<sequence>MAEHQKVTDPTEGPVRRRKVPIWRAEGTTLARKRAVNAVAWAVSLATTIVVLILAVHIVFVAFEANASNDLVKHVADWADTLAWQFKDVFQPSNPKWEVAVNYGLAAVVYLIVGRIVTSLIRRLA</sequence>
<organism evidence="2 3">
    <name type="scientific">Actinomadura barringtoniae</name>
    <dbReference type="NCBI Taxonomy" id="1427535"/>
    <lineage>
        <taxon>Bacteria</taxon>
        <taxon>Bacillati</taxon>
        <taxon>Actinomycetota</taxon>
        <taxon>Actinomycetes</taxon>
        <taxon>Streptosporangiales</taxon>
        <taxon>Thermomonosporaceae</taxon>
        <taxon>Actinomadura</taxon>
    </lineage>
</organism>
<protein>
    <submittedName>
        <fullName evidence="2">Uncharacterized protein</fullName>
    </submittedName>
</protein>